<evidence type="ECO:0000256" key="1">
    <source>
        <dbReference type="ARBA" id="ARBA00000085"/>
    </source>
</evidence>
<keyword evidence="3 8" id="KW-0597">Phosphoprotein</keyword>
<dbReference type="PRINTS" id="PR00344">
    <property type="entry name" value="BCTRLSENSOR"/>
</dbReference>
<accession>A0A426TQJ8</accession>
<feature type="domain" description="Response regulatory" evidence="10">
    <location>
        <begin position="630"/>
        <end position="746"/>
    </location>
</feature>
<evidence type="ECO:0000256" key="8">
    <source>
        <dbReference type="PROSITE-ProRule" id="PRU00169"/>
    </source>
</evidence>
<dbReference type="InterPro" id="IPR036890">
    <property type="entry name" value="HATPase_C_sf"/>
</dbReference>
<dbReference type="Pfam" id="PF01627">
    <property type="entry name" value="Hpt"/>
    <property type="match status" value="1"/>
</dbReference>
<dbReference type="GO" id="GO:0000155">
    <property type="term" value="F:phosphorelay sensor kinase activity"/>
    <property type="evidence" value="ECO:0007669"/>
    <property type="project" value="InterPro"/>
</dbReference>
<dbReference type="EMBL" id="RSAS01000941">
    <property type="protein sequence ID" value="RRR65537.1"/>
    <property type="molecule type" value="Genomic_DNA"/>
</dbReference>
<evidence type="ECO:0000256" key="3">
    <source>
        <dbReference type="ARBA" id="ARBA00022553"/>
    </source>
</evidence>
<dbReference type="Gene3D" id="2.30.30.40">
    <property type="entry name" value="SH3 Domains"/>
    <property type="match status" value="1"/>
</dbReference>
<proteinExistence type="predicted"/>
<dbReference type="Pfam" id="PF02518">
    <property type="entry name" value="HATPase_c"/>
    <property type="match status" value="1"/>
</dbReference>
<dbReference type="InterPro" id="IPR003594">
    <property type="entry name" value="HATPase_dom"/>
</dbReference>
<reference evidence="13 14" key="1">
    <citation type="submission" date="2018-12" db="EMBL/GenBank/DDBJ databases">
        <title>Genome Sequence of Candidatus Viridilinea halotolerans isolated from saline sulfide-rich spring.</title>
        <authorList>
            <person name="Grouzdev D.S."/>
            <person name="Burganskaya E.I."/>
            <person name="Krutkina M.S."/>
            <person name="Sukhacheva M.V."/>
            <person name="Gorlenko V.M."/>
        </authorList>
    </citation>
    <scope>NUCLEOTIDE SEQUENCE [LARGE SCALE GENOMIC DNA]</scope>
    <source>
        <strain evidence="13">Chok-6</strain>
    </source>
</reference>
<dbReference type="InterPro" id="IPR001789">
    <property type="entry name" value="Sig_transdc_resp-reg_receiver"/>
</dbReference>
<feature type="domain" description="HPt" evidence="12">
    <location>
        <begin position="1"/>
        <end position="110"/>
    </location>
</feature>
<dbReference type="CDD" id="cd00088">
    <property type="entry name" value="HPT"/>
    <property type="match status" value="1"/>
</dbReference>
<dbReference type="Gene3D" id="1.10.287.560">
    <property type="entry name" value="Histidine kinase CheA-like, homodimeric domain"/>
    <property type="match status" value="1"/>
</dbReference>
<keyword evidence="5 13" id="KW-0418">Kinase</keyword>
<dbReference type="Proteomes" id="UP000280307">
    <property type="component" value="Unassembled WGS sequence"/>
</dbReference>
<protein>
    <recommendedName>
        <fullName evidence="2">histidine kinase</fullName>
        <ecNumber evidence="2">2.7.13.3</ecNumber>
    </recommendedName>
</protein>
<organism evidence="13 14">
    <name type="scientific">Candidatus Viridilinea halotolerans</name>
    <dbReference type="NCBI Taxonomy" id="2491704"/>
    <lineage>
        <taxon>Bacteria</taxon>
        <taxon>Bacillati</taxon>
        <taxon>Chloroflexota</taxon>
        <taxon>Chloroflexia</taxon>
        <taxon>Chloroflexales</taxon>
        <taxon>Chloroflexineae</taxon>
        <taxon>Oscillochloridaceae</taxon>
        <taxon>Candidatus Viridilinea</taxon>
    </lineage>
</organism>
<evidence type="ECO:0000313" key="14">
    <source>
        <dbReference type="Proteomes" id="UP000280307"/>
    </source>
</evidence>
<dbReference type="AlphaFoldDB" id="A0A426TQJ8"/>
<evidence type="ECO:0000256" key="5">
    <source>
        <dbReference type="ARBA" id="ARBA00022777"/>
    </source>
</evidence>
<dbReference type="InterPro" id="IPR011006">
    <property type="entry name" value="CheY-like_superfamily"/>
</dbReference>
<dbReference type="Pfam" id="PF02895">
    <property type="entry name" value="H-kinase_dim"/>
    <property type="match status" value="1"/>
</dbReference>
<dbReference type="SMART" id="SM01231">
    <property type="entry name" value="H-kinase_dim"/>
    <property type="match status" value="1"/>
</dbReference>
<dbReference type="InterPro" id="IPR037006">
    <property type="entry name" value="CheA-like_homodim_sf"/>
</dbReference>
<keyword evidence="6" id="KW-0902">Two-component regulatory system</keyword>
<sequence>MDLSSFHNQFREETTENIRILGEGLLALENEQDEAKRKATIDRVFRAMHTIKGSARMLGFEPVGRLAHALESLLGELRQGQRSLDLTLANSLLQSGDTILSLTIAAVDQQPPPLDVDAALAALPAPAGTVTAPAPPTPLASAVAPPASAVIAPPTPPPPPAAAPVALPPMPRPSTRQTIRVRVDRLDRMLNLAGELVVGQQTLHNHEEQLNALQPIVERQQRALDDLEAELQRLRFSPAQRQNLDLRLSTLRETSTEVLRLAQRAGDRFTRHTSQHGLLVKDLELEVMSARLLPIATVYASLPRAVRDLAQATGKEVRLELIGENVELDRKILELIHDPLLHLVRNAIDHGIEPPAERNAAGKTPIGLLEVSAETVGGEVRVVIGDDGRGMDPQRLRERAVRLNMLSSEAASALSDAESLDLIFQPGFSTAAAVTDISGRGVGMDVVRTNLNELGGQVHLESQCGDGTRVILTLPLTVVTTRILLVRVGSHTFALPATGCQGTVWVRQSQMRALEGQPTIEHGERTLAVIMLAELIGITTPSPFNRHDRAPAILGGSPQRRLAILVDELLDEREAVIKPLGNLLANQRRYGGAVQLGDGSLVLLLNPSMLSQAGRTTTLSRPQTVRRRSRLLVVDDSFTTRELIRSILQSAGYEVTAALDGADALDRLRNEAYDLVVSDVEMPRLDGFQLAASIRSDADLNAIPVILITSLSSEEHRRRGLEAGAQAYIVKSQFNQQSLLDVVRQLLSGGDGAS</sequence>
<evidence type="ECO:0000259" key="11">
    <source>
        <dbReference type="PROSITE" id="PS50851"/>
    </source>
</evidence>
<dbReference type="EC" id="2.7.13.3" evidence="2"/>
<dbReference type="InterPro" id="IPR004105">
    <property type="entry name" value="CheA-like_dim"/>
</dbReference>
<dbReference type="SMART" id="SM00387">
    <property type="entry name" value="HATPase_c"/>
    <property type="match status" value="1"/>
</dbReference>
<dbReference type="PROSITE" id="PS50110">
    <property type="entry name" value="RESPONSE_REGULATORY"/>
    <property type="match status" value="1"/>
</dbReference>
<dbReference type="SUPFAM" id="SSF47384">
    <property type="entry name" value="Homodimeric domain of signal transducing histidine kinase"/>
    <property type="match status" value="1"/>
</dbReference>
<dbReference type="InterPro" id="IPR002545">
    <property type="entry name" value="CheW-lke_dom"/>
</dbReference>
<feature type="modified residue" description="4-aspartylphosphate" evidence="8">
    <location>
        <position position="679"/>
    </location>
</feature>
<dbReference type="InterPro" id="IPR036097">
    <property type="entry name" value="HisK_dim/P_sf"/>
</dbReference>
<dbReference type="Gene3D" id="1.20.120.160">
    <property type="entry name" value="HPT domain"/>
    <property type="match status" value="1"/>
</dbReference>
<dbReference type="GO" id="GO:0006935">
    <property type="term" value="P:chemotaxis"/>
    <property type="evidence" value="ECO:0007669"/>
    <property type="project" value="InterPro"/>
</dbReference>
<dbReference type="Pfam" id="PF01584">
    <property type="entry name" value="CheW"/>
    <property type="match status" value="1"/>
</dbReference>
<dbReference type="Gene3D" id="3.30.565.10">
    <property type="entry name" value="Histidine kinase-like ATPase, C-terminal domain"/>
    <property type="match status" value="1"/>
</dbReference>
<evidence type="ECO:0000256" key="7">
    <source>
        <dbReference type="PROSITE-ProRule" id="PRU00110"/>
    </source>
</evidence>
<dbReference type="SUPFAM" id="SSF47226">
    <property type="entry name" value="Histidine-containing phosphotransfer domain, HPT domain"/>
    <property type="match status" value="1"/>
</dbReference>
<name>A0A426TQJ8_9CHLR</name>
<dbReference type="SMART" id="SM00073">
    <property type="entry name" value="HPT"/>
    <property type="match status" value="1"/>
</dbReference>
<keyword evidence="4" id="KW-0808">Transferase</keyword>
<dbReference type="PROSITE" id="PS50894">
    <property type="entry name" value="HPT"/>
    <property type="match status" value="1"/>
</dbReference>
<dbReference type="InterPro" id="IPR051315">
    <property type="entry name" value="Bact_Chemotaxis_CheA"/>
</dbReference>
<feature type="modified residue" description="Phosphohistidine" evidence="7">
    <location>
        <position position="49"/>
    </location>
</feature>
<evidence type="ECO:0000313" key="13">
    <source>
        <dbReference type="EMBL" id="RRR65537.1"/>
    </source>
</evidence>
<dbReference type="GO" id="GO:0005737">
    <property type="term" value="C:cytoplasm"/>
    <property type="evidence" value="ECO:0007669"/>
    <property type="project" value="InterPro"/>
</dbReference>
<dbReference type="Gene3D" id="3.40.50.2300">
    <property type="match status" value="1"/>
</dbReference>
<dbReference type="PANTHER" id="PTHR43395:SF1">
    <property type="entry name" value="CHEMOTAXIS PROTEIN CHEA"/>
    <property type="match status" value="1"/>
</dbReference>
<gene>
    <name evidence="13" type="ORF">EI684_22845</name>
</gene>
<dbReference type="FunFam" id="3.30.565.10:FF:000016">
    <property type="entry name" value="Chemotaxis protein CheA, putative"/>
    <property type="match status" value="1"/>
</dbReference>
<evidence type="ECO:0000259" key="12">
    <source>
        <dbReference type="PROSITE" id="PS50894"/>
    </source>
</evidence>
<dbReference type="PROSITE" id="PS50109">
    <property type="entry name" value="HIS_KIN"/>
    <property type="match status" value="1"/>
</dbReference>
<evidence type="ECO:0000256" key="4">
    <source>
        <dbReference type="ARBA" id="ARBA00022679"/>
    </source>
</evidence>
<dbReference type="InterPro" id="IPR036061">
    <property type="entry name" value="CheW-like_dom_sf"/>
</dbReference>
<dbReference type="InterPro" id="IPR004358">
    <property type="entry name" value="Sig_transdc_His_kin-like_C"/>
</dbReference>
<dbReference type="PANTHER" id="PTHR43395">
    <property type="entry name" value="SENSOR HISTIDINE KINASE CHEA"/>
    <property type="match status" value="1"/>
</dbReference>
<dbReference type="InterPro" id="IPR005467">
    <property type="entry name" value="His_kinase_dom"/>
</dbReference>
<dbReference type="InterPro" id="IPR036641">
    <property type="entry name" value="HPT_dom_sf"/>
</dbReference>
<evidence type="ECO:0000256" key="6">
    <source>
        <dbReference type="ARBA" id="ARBA00023012"/>
    </source>
</evidence>
<dbReference type="PROSITE" id="PS50851">
    <property type="entry name" value="CHEW"/>
    <property type="match status" value="1"/>
</dbReference>
<dbReference type="SMART" id="SM00448">
    <property type="entry name" value="REC"/>
    <property type="match status" value="1"/>
</dbReference>
<dbReference type="InterPro" id="IPR008207">
    <property type="entry name" value="Sig_transdc_His_kin_Hpt_dom"/>
</dbReference>
<feature type="domain" description="Histidine kinase" evidence="9">
    <location>
        <begin position="279"/>
        <end position="478"/>
    </location>
</feature>
<evidence type="ECO:0000259" key="10">
    <source>
        <dbReference type="PROSITE" id="PS50110"/>
    </source>
</evidence>
<dbReference type="SUPFAM" id="SSF50341">
    <property type="entry name" value="CheW-like"/>
    <property type="match status" value="1"/>
</dbReference>
<dbReference type="SUPFAM" id="SSF55874">
    <property type="entry name" value="ATPase domain of HSP90 chaperone/DNA topoisomerase II/histidine kinase"/>
    <property type="match status" value="1"/>
</dbReference>
<comment type="catalytic activity">
    <reaction evidence="1">
        <text>ATP + protein L-histidine = ADP + protein N-phospho-L-histidine.</text>
        <dbReference type="EC" id="2.7.13.3"/>
    </reaction>
</comment>
<dbReference type="Pfam" id="PF00072">
    <property type="entry name" value="Response_reg"/>
    <property type="match status" value="1"/>
</dbReference>
<feature type="domain" description="CheW-like" evidence="11">
    <location>
        <begin position="480"/>
        <end position="616"/>
    </location>
</feature>
<comment type="caution">
    <text evidence="13">The sequence shown here is derived from an EMBL/GenBank/DDBJ whole genome shotgun (WGS) entry which is preliminary data.</text>
</comment>
<dbReference type="SUPFAM" id="SSF52172">
    <property type="entry name" value="CheY-like"/>
    <property type="match status" value="1"/>
</dbReference>
<dbReference type="SMART" id="SM00260">
    <property type="entry name" value="CheW"/>
    <property type="match status" value="1"/>
</dbReference>
<evidence type="ECO:0000256" key="2">
    <source>
        <dbReference type="ARBA" id="ARBA00012438"/>
    </source>
</evidence>
<evidence type="ECO:0000259" key="9">
    <source>
        <dbReference type="PROSITE" id="PS50109"/>
    </source>
</evidence>